<feature type="domain" description="PAS" evidence="11">
    <location>
        <begin position="1235"/>
        <end position="1307"/>
    </location>
</feature>
<name>A0ABR8CHP8_9CYAN</name>
<dbReference type="EC" id="2.7.13.3" evidence="2"/>
<dbReference type="SUPFAM" id="SSF52172">
    <property type="entry name" value="CheY-like"/>
    <property type="match status" value="1"/>
</dbReference>
<comment type="caution">
    <text evidence="13">The sequence shown here is derived from an EMBL/GenBank/DDBJ whole genome shotgun (WGS) entry which is preliminary data.</text>
</comment>
<keyword evidence="4" id="KW-0808">Transferase</keyword>
<comment type="catalytic activity">
    <reaction evidence="1">
        <text>ATP + protein L-histidine = ADP + protein N-phospho-L-histidine.</text>
        <dbReference type="EC" id="2.7.13.3"/>
    </reaction>
</comment>
<dbReference type="InterPro" id="IPR003661">
    <property type="entry name" value="HisK_dim/P_dom"/>
</dbReference>
<dbReference type="InterPro" id="IPR001610">
    <property type="entry name" value="PAC"/>
</dbReference>
<keyword evidence="14" id="KW-1185">Reference proteome</keyword>
<evidence type="ECO:0000313" key="13">
    <source>
        <dbReference type="EMBL" id="MBD2319885.1"/>
    </source>
</evidence>
<dbReference type="Gene3D" id="2.10.70.100">
    <property type="match status" value="2"/>
</dbReference>
<feature type="domain" description="PAC" evidence="12">
    <location>
        <begin position="804"/>
        <end position="856"/>
    </location>
</feature>
<dbReference type="InterPro" id="IPR013655">
    <property type="entry name" value="PAS_fold_3"/>
</dbReference>
<dbReference type="NCBIfam" id="TIGR00229">
    <property type="entry name" value="sensory_box"/>
    <property type="match status" value="8"/>
</dbReference>
<dbReference type="InterPro" id="IPR000014">
    <property type="entry name" value="PAS"/>
</dbReference>
<dbReference type="InterPro" id="IPR003594">
    <property type="entry name" value="HATPase_dom"/>
</dbReference>
<feature type="domain" description="PAS" evidence="11">
    <location>
        <begin position="1105"/>
        <end position="1177"/>
    </location>
</feature>
<dbReference type="InterPro" id="IPR036890">
    <property type="entry name" value="HATPase_C_sf"/>
</dbReference>
<feature type="domain" description="PAC" evidence="12">
    <location>
        <begin position="1181"/>
        <end position="1234"/>
    </location>
</feature>
<dbReference type="PROSITE" id="PS50110">
    <property type="entry name" value="RESPONSE_REGULATORY"/>
    <property type="match status" value="1"/>
</dbReference>
<dbReference type="PRINTS" id="PR00344">
    <property type="entry name" value="BCTRLSENSOR"/>
</dbReference>
<dbReference type="InterPro" id="IPR004358">
    <property type="entry name" value="Sig_transdc_His_kin-like_C"/>
</dbReference>
<protein>
    <recommendedName>
        <fullName evidence="2">histidine kinase</fullName>
        <ecNumber evidence="2">2.7.13.3</ecNumber>
    </recommendedName>
</protein>
<dbReference type="Pfam" id="PF02518">
    <property type="entry name" value="HATPase_c"/>
    <property type="match status" value="1"/>
</dbReference>
<keyword evidence="5" id="KW-0418">Kinase</keyword>
<dbReference type="PANTHER" id="PTHR43304:SF1">
    <property type="entry name" value="PAC DOMAIN-CONTAINING PROTEIN"/>
    <property type="match status" value="1"/>
</dbReference>
<dbReference type="InterPro" id="IPR000700">
    <property type="entry name" value="PAS-assoc_C"/>
</dbReference>
<feature type="domain" description="PAC" evidence="12">
    <location>
        <begin position="676"/>
        <end position="729"/>
    </location>
</feature>
<dbReference type="Proteomes" id="UP000618445">
    <property type="component" value="Unassembled WGS sequence"/>
</dbReference>
<dbReference type="SUPFAM" id="SSF55874">
    <property type="entry name" value="ATPase domain of HSP90 chaperone/DNA topoisomerase II/histidine kinase"/>
    <property type="match status" value="1"/>
</dbReference>
<dbReference type="Gene3D" id="3.30.450.20">
    <property type="entry name" value="PAS domain"/>
    <property type="match status" value="9"/>
</dbReference>
<evidence type="ECO:0000256" key="6">
    <source>
        <dbReference type="ARBA" id="ARBA00023012"/>
    </source>
</evidence>
<dbReference type="InterPro" id="IPR001789">
    <property type="entry name" value="Sig_transdc_resp-reg_receiver"/>
</dbReference>
<evidence type="ECO:0000256" key="7">
    <source>
        <dbReference type="PROSITE-ProRule" id="PRU00169"/>
    </source>
</evidence>
<feature type="coiled-coil region" evidence="8">
    <location>
        <begin position="1482"/>
        <end position="1541"/>
    </location>
</feature>
<evidence type="ECO:0000256" key="2">
    <source>
        <dbReference type="ARBA" id="ARBA00012438"/>
    </source>
</evidence>
<evidence type="ECO:0000313" key="14">
    <source>
        <dbReference type="Proteomes" id="UP000618445"/>
    </source>
</evidence>
<dbReference type="InterPro" id="IPR035965">
    <property type="entry name" value="PAS-like_dom_sf"/>
</dbReference>
<accession>A0ABR8CHP8</accession>
<evidence type="ECO:0000259" key="10">
    <source>
        <dbReference type="PROSITE" id="PS50110"/>
    </source>
</evidence>
<feature type="domain" description="PAC" evidence="12">
    <location>
        <begin position="1310"/>
        <end position="1362"/>
    </location>
</feature>
<feature type="domain" description="PAC" evidence="12">
    <location>
        <begin position="930"/>
        <end position="982"/>
    </location>
</feature>
<dbReference type="SMART" id="SM00091">
    <property type="entry name" value="PAS"/>
    <property type="match status" value="9"/>
</dbReference>
<reference evidence="13 14" key="1">
    <citation type="journal article" date="2020" name="ISME J.">
        <title>Comparative genomics reveals insights into cyanobacterial evolution and habitat adaptation.</title>
        <authorList>
            <person name="Chen M.Y."/>
            <person name="Teng W.K."/>
            <person name="Zhao L."/>
            <person name="Hu C.X."/>
            <person name="Zhou Y.K."/>
            <person name="Han B.P."/>
            <person name="Song L.R."/>
            <person name="Shu W.S."/>
        </authorList>
    </citation>
    <scope>NUCLEOTIDE SEQUENCE [LARGE SCALE GENOMIC DNA]</scope>
    <source>
        <strain evidence="13 14">FACHB-1050</strain>
    </source>
</reference>
<dbReference type="InterPro" id="IPR013656">
    <property type="entry name" value="PAS_4"/>
</dbReference>
<dbReference type="SMART" id="SM00388">
    <property type="entry name" value="HisKA"/>
    <property type="match status" value="1"/>
</dbReference>
<dbReference type="Gene3D" id="3.30.565.10">
    <property type="entry name" value="Histidine kinase-like ATPase, C-terminal domain"/>
    <property type="match status" value="1"/>
</dbReference>
<feature type="coiled-coil region" evidence="8">
    <location>
        <begin position="286"/>
        <end position="313"/>
    </location>
</feature>
<keyword evidence="8" id="KW-0175">Coiled coil</keyword>
<dbReference type="CDD" id="cd00082">
    <property type="entry name" value="HisKA"/>
    <property type="match status" value="1"/>
</dbReference>
<dbReference type="PROSITE" id="PS50112">
    <property type="entry name" value="PAS"/>
    <property type="match status" value="5"/>
</dbReference>
<feature type="domain" description="PAC" evidence="12">
    <location>
        <begin position="376"/>
        <end position="428"/>
    </location>
</feature>
<feature type="domain" description="PAS" evidence="11">
    <location>
        <begin position="730"/>
        <end position="800"/>
    </location>
</feature>
<dbReference type="SMART" id="SM00086">
    <property type="entry name" value="PAC"/>
    <property type="match status" value="8"/>
</dbReference>
<dbReference type="Pfam" id="PF00072">
    <property type="entry name" value="Response_reg"/>
    <property type="match status" value="1"/>
</dbReference>
<sequence length="1817" mass="206775">MSSPTIVCVDDEYSVLLELRTQLRRCFPNYAIAVAESGAEAITLVEKLFADGLEVPLVIVDQLGSDMSGEQVLIELHSRHPEILKIMLTSQVSAEDVSNLMDRVNLYRFLPKPWNAIDLQLTVTEALRRYQQDRQLITQKLELEQAKRDLERLHSLEQHVQEHTQQLWQNEKQLLGEAQQHALINTLPDLIMRVNHKGMYLDFIVPTSFPLLGDAQSLIGTMVEDTLPPDLAARRMKAVHDALQTREIQIYEQEIWVDGVLQAEECRVVAYGEDDVLIVGRDISDRKQAEQALKKSEEIAKEREQQLSSLLNNIPHIAWLKDRDGRFLAVNEPFAQACGYTSSQLIGLTDLDIWPHELAEIYRRDDREVINLGKQKQAEEHLLAADGTYRWIETIKSPVVNDFNESIGTAGIAMDITDRKQAELAFQGLMHSTASVTGQEFFPELVSQIAIALDVSHVYLAQQVGDSLETIAWYANRQLQPNFVYQIADTPCEPTLREGKYYCSSVKQTFPHDQNLVGLDVDSYLGVALQNLAGKKIGVICVLNLQPLANPNRAEMLLHIFGARAIAEMERIQVWEDLQNLNEELEIRVQERTKELCQARNFLEAIIENLPVALFVKNGKEERFGEFVLWNSTCERIFGCSKEQAIGNSVYDFFPKEQSDFFNEKDRLSFALGKPEDIPEEPIDSLTLGRRILHTVKVPIFDEDSNPDYLICISEDITDRKQAEMALQEINERFRATFEQAAVGIAQNSLDGKFVRVNQKYCDIMGYSEAELLLTSFVEITHPEDIEIDNENARRLFSGELQTFTIEKRYIRKDGEIVWANLSVSLARDFLGEPQYVIGVVQDISDRKRSERQLQSERLRLQLALESSEMGTWESNLDTGKWSAKTEAIFGYAPNTSPSNRAAFLKLVYLGDQERVFQSFFHSFTTQSPYNIEYRINRQDGEIRWVAVNGKVVENEDGAGLRMVGVARDITDRKQAEIVLRQYQRMVEIAPDGIALVDRNYTYRLLNQTYLEHNERTWEEMVGISIQDVMGEHTFQTVVKPRFDRCLAGETIDYGEWFYFEKAGNRFVNATYFPYFEIDGTITGVVIINRDVTERREAELLLQDSEERLRLALTAANQGLYDLNPQTGITIVSPEYATMLGYSPDEFEETNAKWLERLHPDDLKRVTAIYQAYVNGDISTYKVEFRQRTKNGEWKWILSIGKFVEWGNAGQPLRMLGTHTDISDRKLAEENLQAERSRLQLALDAAKMGSWSCNLQTGKLFWSDRAQEIFGFASGTFPGDRDTFISMIYPEDREMVLQAIARTFETTAPYQVEYRIQRLDGIICWIAVWGIIPPNVSAAEKQLIGVIADISDRKQAELNLRESQRFLQTVIDTFPLAVFWKDRQSVFLGCNIKTAQAAGLNSPTEIIGKTDYDLPWSLEETEIYRADDREVMESNQAKLGVIETQKLANGTTIWIETNKLPLYNLNDEVIGVLGTYQDISDRKRTELERDQLLQELSQLNSELEQANHQLEEYSLTLEQRVEERTNELKNAQERIVAQEKLASLGTLTAGIAHELRNPLNFVKNYAEGSIELMQELLEALQPIFASQESQTASFVETIIIDLQENASTIHRHSLRAAEIISSMMEHSRSEPSAMQSTPLNALLDEAMNLACHAKQSQDVNFKVNSHTDYDPKVSLVDVIPNTLMRAFINLIDNACDAMRSKQARLNLEEGSRSIYTPSLRVSTQLMGDTVKICIRDNGCGIPPQIQSKILDPFFTTKPPGSGTGLGLSLTYDIIVKQHQGKLEIASSADEFTEILVEIPIHTQNLQRLSLQLKPRAS</sequence>
<evidence type="ECO:0000259" key="12">
    <source>
        <dbReference type="PROSITE" id="PS50113"/>
    </source>
</evidence>
<dbReference type="PANTHER" id="PTHR43304">
    <property type="entry name" value="PHYTOCHROME-LIKE PROTEIN CPH1"/>
    <property type="match status" value="1"/>
</dbReference>
<dbReference type="InterPro" id="IPR005467">
    <property type="entry name" value="His_kinase_dom"/>
</dbReference>
<evidence type="ECO:0000256" key="1">
    <source>
        <dbReference type="ARBA" id="ARBA00000085"/>
    </source>
</evidence>
<dbReference type="EMBL" id="JACJQY010000071">
    <property type="protein sequence ID" value="MBD2319885.1"/>
    <property type="molecule type" value="Genomic_DNA"/>
</dbReference>
<evidence type="ECO:0000256" key="5">
    <source>
        <dbReference type="ARBA" id="ARBA00022777"/>
    </source>
</evidence>
<evidence type="ECO:0000256" key="8">
    <source>
        <dbReference type="SAM" id="Coils"/>
    </source>
</evidence>
<dbReference type="Pfam" id="PF08447">
    <property type="entry name" value="PAS_3"/>
    <property type="match status" value="4"/>
</dbReference>
<feature type="domain" description="PAC" evidence="12">
    <location>
        <begin position="1053"/>
        <end position="1104"/>
    </location>
</feature>
<evidence type="ECO:0000259" key="11">
    <source>
        <dbReference type="PROSITE" id="PS50112"/>
    </source>
</evidence>
<dbReference type="InterPro" id="IPR052162">
    <property type="entry name" value="Sensor_kinase/Photoreceptor"/>
</dbReference>
<dbReference type="Gene3D" id="1.10.287.130">
    <property type="match status" value="1"/>
</dbReference>
<dbReference type="InterPro" id="IPR011006">
    <property type="entry name" value="CheY-like_superfamily"/>
</dbReference>
<keyword evidence="6" id="KW-0902">Two-component regulatory system</keyword>
<evidence type="ECO:0000256" key="4">
    <source>
        <dbReference type="ARBA" id="ARBA00022679"/>
    </source>
</evidence>
<dbReference type="PROSITE" id="PS50113">
    <property type="entry name" value="PAC"/>
    <property type="match status" value="8"/>
</dbReference>
<organism evidence="13 14">
    <name type="scientific">Phormidium tenue FACHB-1050</name>
    <dbReference type="NCBI Taxonomy" id="2692857"/>
    <lineage>
        <taxon>Bacteria</taxon>
        <taxon>Bacillati</taxon>
        <taxon>Cyanobacteriota</taxon>
        <taxon>Cyanophyceae</taxon>
        <taxon>Oscillatoriophycideae</taxon>
        <taxon>Oscillatoriales</taxon>
        <taxon>Oscillatoriaceae</taxon>
        <taxon>Phormidium</taxon>
    </lineage>
</organism>
<dbReference type="SUPFAM" id="SSF55785">
    <property type="entry name" value="PYP-like sensor domain (PAS domain)"/>
    <property type="match status" value="9"/>
</dbReference>
<evidence type="ECO:0000259" key="9">
    <source>
        <dbReference type="PROSITE" id="PS50109"/>
    </source>
</evidence>
<feature type="coiled-coil region" evidence="8">
    <location>
        <begin position="127"/>
        <end position="166"/>
    </location>
</feature>
<dbReference type="SUPFAM" id="SSF55781">
    <property type="entry name" value="GAF domain-like"/>
    <property type="match status" value="1"/>
</dbReference>
<dbReference type="CDD" id="cd00130">
    <property type="entry name" value="PAS"/>
    <property type="match status" value="7"/>
</dbReference>
<dbReference type="Pfam" id="PF08448">
    <property type="entry name" value="PAS_4"/>
    <property type="match status" value="4"/>
</dbReference>
<feature type="domain" description="PAS" evidence="11">
    <location>
        <begin position="303"/>
        <end position="370"/>
    </location>
</feature>
<feature type="domain" description="Response regulatory" evidence="10">
    <location>
        <begin position="5"/>
        <end position="127"/>
    </location>
</feature>
<dbReference type="Gene3D" id="3.40.50.2300">
    <property type="match status" value="1"/>
</dbReference>
<dbReference type="SUPFAM" id="SSF47384">
    <property type="entry name" value="Homodimeric domain of signal transducing histidine kinase"/>
    <property type="match status" value="1"/>
</dbReference>
<feature type="domain" description="PAC" evidence="12">
    <location>
        <begin position="1435"/>
        <end position="1491"/>
    </location>
</feature>
<dbReference type="SMART" id="SM00387">
    <property type="entry name" value="HATPase_c"/>
    <property type="match status" value="1"/>
</dbReference>
<dbReference type="RefSeq" id="WP_190582336.1">
    <property type="nucleotide sequence ID" value="NZ_CAWPQU010000069.1"/>
</dbReference>
<feature type="domain" description="PAS" evidence="11">
    <location>
        <begin position="599"/>
        <end position="675"/>
    </location>
</feature>
<dbReference type="InterPro" id="IPR036097">
    <property type="entry name" value="HisK_dim/P_sf"/>
</dbReference>
<keyword evidence="3 7" id="KW-0597">Phosphoprotein</keyword>
<dbReference type="PROSITE" id="PS50109">
    <property type="entry name" value="HIS_KIN"/>
    <property type="match status" value="1"/>
</dbReference>
<feature type="modified residue" description="4-aspartylphosphate" evidence="7">
    <location>
        <position position="61"/>
    </location>
</feature>
<proteinExistence type="predicted"/>
<feature type="domain" description="Histidine kinase" evidence="9">
    <location>
        <begin position="1550"/>
        <end position="1802"/>
    </location>
</feature>
<gene>
    <name evidence="13" type="ORF">H6G05_23985</name>
</gene>
<dbReference type="SMART" id="SM00448">
    <property type="entry name" value="REC"/>
    <property type="match status" value="1"/>
</dbReference>
<evidence type="ECO:0000256" key="3">
    <source>
        <dbReference type="ARBA" id="ARBA00022553"/>
    </source>
</evidence>